<dbReference type="AlphaFoldDB" id="A0A084E9C0"/>
<evidence type="ECO:0000313" key="3">
    <source>
        <dbReference type="EMBL" id="KEZ14562.1"/>
    </source>
</evidence>
<evidence type="ECO:0000313" key="4">
    <source>
        <dbReference type="Proteomes" id="UP000028534"/>
    </source>
</evidence>
<dbReference type="eggNOG" id="COG3843">
    <property type="taxonomic scope" value="Bacteria"/>
</dbReference>
<gene>
    <name evidence="3" type="ORF">CP98_04807</name>
</gene>
<reference evidence="3 4" key="1">
    <citation type="submission" date="2014-03" db="EMBL/GenBank/DDBJ databases">
        <title>Genome sequence of Sphingobium yanoikuyae B1.</title>
        <authorList>
            <person name="Gan H.M."/>
            <person name="Gan H.Y."/>
            <person name="Savka M.A."/>
        </authorList>
    </citation>
    <scope>NUCLEOTIDE SEQUENCE [LARGE SCALE GENOMIC DNA]</scope>
    <source>
        <strain evidence="3 4">B1</strain>
    </source>
</reference>
<evidence type="ECO:0000259" key="2">
    <source>
        <dbReference type="Pfam" id="PF03432"/>
    </source>
</evidence>
<sequence>MLEEEGILPLPSLMEAWRPPTGGKRTLRGAYVRIGRGAPGRGGQGRPEPLSQAEARAKLERIVRKAPEVMVKVSGKQYGAHHLSEHFGYVARHGKLAVRSSEGEIIDDPKRLKEIAQDWAMLDEAMNEHGRDRPTSLSLVLSMPGGSTDPETLQDAAQAFARILFEDNHAYMLALHTDTDHPHVHLTVATEGADGRRFNPRKADLHHMRETFAHELRARGIAAEATPRRARGHVQKRVRSAALHLDARIGQEGRRLNMDELNVLRARAFAHARDEERRPQDVMALVRQKQIRGAYAEAAVALARTGEAGDQALSGEIAVFLAAMPPAVSRRLALAREMMQGRQATHPARELEGGAGPERPPPERGRER</sequence>
<accession>A0A084E9C0</accession>
<feature type="domain" description="MobA/VirD2-like nuclease" evidence="2">
    <location>
        <begin position="112"/>
        <end position="213"/>
    </location>
</feature>
<comment type="caution">
    <text evidence="3">The sequence shown here is derived from an EMBL/GenBank/DDBJ whole genome shotgun (WGS) entry which is preliminary data.</text>
</comment>
<dbReference type="Proteomes" id="UP000028534">
    <property type="component" value="Unassembled WGS sequence"/>
</dbReference>
<dbReference type="Gene3D" id="3.30.930.30">
    <property type="match status" value="1"/>
</dbReference>
<organism evidence="3 4">
    <name type="scientific">Sphingobium yanoikuyae</name>
    <name type="common">Sphingomonas yanoikuyae</name>
    <dbReference type="NCBI Taxonomy" id="13690"/>
    <lineage>
        <taxon>Bacteria</taxon>
        <taxon>Pseudomonadati</taxon>
        <taxon>Pseudomonadota</taxon>
        <taxon>Alphaproteobacteria</taxon>
        <taxon>Sphingomonadales</taxon>
        <taxon>Sphingomonadaceae</taxon>
        <taxon>Sphingobium</taxon>
    </lineage>
</organism>
<dbReference type="Pfam" id="PF03432">
    <property type="entry name" value="Relaxase"/>
    <property type="match status" value="1"/>
</dbReference>
<dbReference type="RefSeq" id="WP_017503543.1">
    <property type="nucleotide sequence ID" value="NZ_CALUBW010000256.1"/>
</dbReference>
<feature type="region of interest" description="Disordered" evidence="1">
    <location>
        <begin position="339"/>
        <end position="368"/>
    </location>
</feature>
<dbReference type="InterPro" id="IPR005094">
    <property type="entry name" value="Endonuclease_MobA/VirD2"/>
</dbReference>
<dbReference type="PATRIC" id="fig|13690.10.peg.4961"/>
<name>A0A084E9C0_SPHYA</name>
<dbReference type="EMBL" id="JGVR01000050">
    <property type="protein sequence ID" value="KEZ14562.1"/>
    <property type="molecule type" value="Genomic_DNA"/>
</dbReference>
<proteinExistence type="predicted"/>
<protein>
    <submittedName>
        <fullName evidence="3">Plasmid stabilization protein</fullName>
    </submittedName>
</protein>
<evidence type="ECO:0000256" key="1">
    <source>
        <dbReference type="SAM" id="MobiDB-lite"/>
    </source>
</evidence>